<proteinExistence type="predicted"/>
<organism evidence="1 2">
    <name type="scientific">Methanosarcina baikalica</name>
    <dbReference type="NCBI Taxonomy" id="3073890"/>
    <lineage>
        <taxon>Archaea</taxon>
        <taxon>Methanobacteriati</taxon>
        <taxon>Methanobacteriota</taxon>
        <taxon>Stenosarchaea group</taxon>
        <taxon>Methanomicrobia</taxon>
        <taxon>Methanosarcinales</taxon>
        <taxon>Methanosarcinaceae</taxon>
        <taxon>Methanosarcina</taxon>
    </lineage>
</organism>
<evidence type="ECO:0000313" key="2">
    <source>
        <dbReference type="Proteomes" id="UP001246244"/>
    </source>
</evidence>
<dbReference type="RefSeq" id="WP_310575510.1">
    <property type="nucleotide sequence ID" value="NZ_JAVKPK010000021.1"/>
</dbReference>
<name>A0ABU2D0H0_9EURY</name>
<accession>A0ABU2D0H0</accession>
<dbReference type="EMBL" id="JAVKPK010000021">
    <property type="protein sequence ID" value="MDR7665485.1"/>
    <property type="molecule type" value="Genomic_DNA"/>
</dbReference>
<reference evidence="2" key="1">
    <citation type="submission" date="2023-07" db="EMBL/GenBank/DDBJ databases">
        <title>Whole-genome sequencing of a new Methanosarcina sp. Z-7115.</title>
        <authorList>
            <person name="Zhilina T.N."/>
            <person name="Merkel A.Y."/>
        </authorList>
    </citation>
    <scope>NUCLEOTIDE SEQUENCE [LARGE SCALE GENOMIC DNA]</scope>
    <source>
        <strain evidence="2">Z-7115</strain>
    </source>
</reference>
<sequence length="194" mass="21927">MTEIQTEAEWVGKPEVTDQVQILKEYQKLLLGTNFEDLDLNEYQQQALQAYMKAAADGSYGAQIAQKLPGWSLSWVCTMHKAKRLMGCLLKDLKQKRSPQIRARAQKRVFELTSIPPVKTYSLSEAVQLKCTGLNINRLKERGVTETQVRKMRGVTQGIEAGESFGSIAARVHVPEIEVRRIAKILKEAEQIKV</sequence>
<gene>
    <name evidence="1" type="ORF">RG963_06770</name>
</gene>
<protein>
    <submittedName>
        <fullName evidence="1">Uncharacterized protein</fullName>
    </submittedName>
</protein>
<evidence type="ECO:0000313" key="1">
    <source>
        <dbReference type="EMBL" id="MDR7665485.1"/>
    </source>
</evidence>
<comment type="caution">
    <text evidence="1">The sequence shown here is derived from an EMBL/GenBank/DDBJ whole genome shotgun (WGS) entry which is preliminary data.</text>
</comment>
<dbReference type="Proteomes" id="UP001246244">
    <property type="component" value="Unassembled WGS sequence"/>
</dbReference>
<keyword evidence="2" id="KW-1185">Reference proteome</keyword>